<evidence type="ECO:0000256" key="1">
    <source>
        <dbReference type="SAM" id="Phobius"/>
    </source>
</evidence>
<feature type="transmembrane region" description="Helical" evidence="1">
    <location>
        <begin position="247"/>
        <end position="265"/>
    </location>
</feature>
<keyword evidence="1" id="KW-0472">Membrane</keyword>
<keyword evidence="1" id="KW-0812">Transmembrane</keyword>
<gene>
    <name evidence="2" type="ORF">KC19_2G094400</name>
</gene>
<feature type="transmembrane region" description="Helical" evidence="1">
    <location>
        <begin position="310"/>
        <end position="328"/>
    </location>
</feature>
<dbReference type="EMBL" id="CM026422">
    <property type="protein sequence ID" value="KAG0586485.1"/>
    <property type="molecule type" value="Genomic_DNA"/>
</dbReference>
<sequence length="412" mass="46159">MERECGKWGSSMSSSFRCALYMVSMACLWTVVAAQAAAPPPMSDPPAREGCPRELVSTVWGFILTSVALTLDDWGILKNGDVGSLLARSTGIILLGPLNPMQLLHIKLSDVLKSRILRKWLSTPKESVYIRTLISCNVVVNLSPAAYDEFHGKLEKLQEDMGVYDFSDVFVLGNEVLGCRETNVQLSNLGKAMLVKAGALPPIERLKIVQGNSGVAMAVAAAQGGGYIYGILVRVVQGLHVSPIEVIGLYMCFFILVRAVCHYFASSCHRPLYLFLEDEIEKEFIKKCQEFESDKDARESKYLYGLKRTLTFWGVYSLLCIILVFFLINGIQSTSLTMVIPLIILIGLLFPPFFLEMSSWGMHLFDFCYYISPILHTSVYIYSLVLTWKYWNSFGYDIPTRGYVSKIFPYIG</sequence>
<organism evidence="2 3">
    <name type="scientific">Ceratodon purpureus</name>
    <name type="common">Fire moss</name>
    <name type="synonym">Dicranum purpureum</name>
    <dbReference type="NCBI Taxonomy" id="3225"/>
    <lineage>
        <taxon>Eukaryota</taxon>
        <taxon>Viridiplantae</taxon>
        <taxon>Streptophyta</taxon>
        <taxon>Embryophyta</taxon>
        <taxon>Bryophyta</taxon>
        <taxon>Bryophytina</taxon>
        <taxon>Bryopsida</taxon>
        <taxon>Dicranidae</taxon>
        <taxon>Pseudoditrichales</taxon>
        <taxon>Ditrichaceae</taxon>
        <taxon>Ceratodon</taxon>
    </lineage>
</organism>
<accession>A0A8T0ITR3</accession>
<feature type="transmembrane region" description="Helical" evidence="1">
    <location>
        <begin position="367"/>
        <end position="391"/>
    </location>
</feature>
<feature type="transmembrane region" description="Helical" evidence="1">
    <location>
        <begin position="334"/>
        <end position="355"/>
    </location>
</feature>
<keyword evidence="3" id="KW-1185">Reference proteome</keyword>
<protein>
    <submittedName>
        <fullName evidence="2">Uncharacterized protein</fullName>
    </submittedName>
</protein>
<dbReference type="AlphaFoldDB" id="A0A8T0ITR3"/>
<dbReference type="Proteomes" id="UP000822688">
    <property type="component" value="Chromosome 2"/>
</dbReference>
<feature type="transmembrane region" description="Helical" evidence="1">
    <location>
        <begin position="20"/>
        <end position="38"/>
    </location>
</feature>
<evidence type="ECO:0000313" key="3">
    <source>
        <dbReference type="Proteomes" id="UP000822688"/>
    </source>
</evidence>
<keyword evidence="1" id="KW-1133">Transmembrane helix</keyword>
<proteinExistence type="predicted"/>
<name>A0A8T0ITR3_CERPU</name>
<reference evidence="2" key="1">
    <citation type="submission" date="2020-06" db="EMBL/GenBank/DDBJ databases">
        <title>WGS assembly of Ceratodon purpureus strain R40.</title>
        <authorList>
            <person name="Carey S.B."/>
            <person name="Jenkins J."/>
            <person name="Shu S."/>
            <person name="Lovell J.T."/>
            <person name="Sreedasyam A."/>
            <person name="Maumus F."/>
            <person name="Tiley G.P."/>
            <person name="Fernandez-Pozo N."/>
            <person name="Barry K."/>
            <person name="Chen C."/>
            <person name="Wang M."/>
            <person name="Lipzen A."/>
            <person name="Daum C."/>
            <person name="Saski C.A."/>
            <person name="Payton A.C."/>
            <person name="Mcbreen J.C."/>
            <person name="Conrad R.E."/>
            <person name="Kollar L.M."/>
            <person name="Olsson S."/>
            <person name="Huttunen S."/>
            <person name="Landis J.B."/>
            <person name="Wickett N.J."/>
            <person name="Johnson M.G."/>
            <person name="Rensing S.A."/>
            <person name="Grimwood J."/>
            <person name="Schmutz J."/>
            <person name="Mcdaniel S.F."/>
        </authorList>
    </citation>
    <scope>NUCLEOTIDE SEQUENCE</scope>
    <source>
        <strain evidence="2">R40</strain>
    </source>
</reference>
<feature type="transmembrane region" description="Helical" evidence="1">
    <location>
        <begin position="215"/>
        <end position="235"/>
    </location>
</feature>
<comment type="caution">
    <text evidence="2">The sequence shown here is derived from an EMBL/GenBank/DDBJ whole genome shotgun (WGS) entry which is preliminary data.</text>
</comment>
<evidence type="ECO:0000313" key="2">
    <source>
        <dbReference type="EMBL" id="KAG0586485.1"/>
    </source>
</evidence>